<evidence type="ECO:0000313" key="2">
    <source>
        <dbReference type="Proteomes" id="UP000037425"/>
    </source>
</evidence>
<comment type="caution">
    <text evidence="1">The sequence shown here is derived from an EMBL/GenBank/DDBJ whole genome shotgun (WGS) entry which is preliminary data.</text>
</comment>
<sequence>MRTPHSSTRRVRVAAIAALSCLVVLPVLAVAWSAIVVSRLAEENRNDTALVDTLKARLSALGGGVGGVDDGASVRSYLPGDTPAIAGAELQRLVTDIIGRTGAVVSQFEFVASEEADPAGGTVEMRILFHTTIEPLQKILFATETNSTALVVKSINIESLALDEEAPHASPTLRVLALVEGYWRRAER</sequence>
<dbReference type="Proteomes" id="UP000037425">
    <property type="component" value="Unassembled WGS sequence"/>
</dbReference>
<name>A0A0L8BCW3_ENSAD</name>
<evidence type="ECO:0000313" key="1">
    <source>
        <dbReference type="EMBL" id="KOF12410.1"/>
    </source>
</evidence>
<proteinExistence type="predicted"/>
<dbReference type="NCBIfam" id="NF040576">
    <property type="entry name" value="T2SS_GspM_XpsM"/>
    <property type="match status" value="1"/>
</dbReference>
<protein>
    <recommendedName>
        <fullName evidence="3">General secretion pathway protein M</fullName>
    </recommendedName>
</protein>
<dbReference type="OrthoDB" id="8404159at2"/>
<organism evidence="1 2">
    <name type="scientific">Ensifer adhaerens</name>
    <name type="common">Sinorhizobium morelense</name>
    <dbReference type="NCBI Taxonomy" id="106592"/>
    <lineage>
        <taxon>Bacteria</taxon>
        <taxon>Pseudomonadati</taxon>
        <taxon>Pseudomonadota</taxon>
        <taxon>Alphaproteobacteria</taxon>
        <taxon>Hyphomicrobiales</taxon>
        <taxon>Rhizobiaceae</taxon>
        <taxon>Sinorhizobium/Ensifer group</taxon>
        <taxon>Ensifer</taxon>
    </lineage>
</organism>
<dbReference type="EMBL" id="LGAP01000062">
    <property type="protein sequence ID" value="KOF12410.1"/>
    <property type="molecule type" value="Genomic_DNA"/>
</dbReference>
<dbReference type="PATRIC" id="fig|106592.7.peg.6874"/>
<evidence type="ECO:0008006" key="3">
    <source>
        <dbReference type="Google" id="ProtNLM"/>
    </source>
</evidence>
<dbReference type="AlphaFoldDB" id="A0A0L8BCW3"/>
<dbReference type="RefSeq" id="WP_063934191.1">
    <property type="nucleotide sequence ID" value="NZ_LGAP01000062.1"/>
</dbReference>
<dbReference type="Pfam" id="PF10741">
    <property type="entry name" value="T2SSM_b"/>
    <property type="match status" value="1"/>
</dbReference>
<accession>A0A0L8BCW3</accession>
<reference evidence="2" key="1">
    <citation type="submission" date="2015-07" db="EMBL/GenBank/DDBJ databases">
        <title>Whole genome sequence of an Ensifer adhaerens strain isolated from a cave pool in the Wind Cave National Park.</title>
        <authorList>
            <person name="Eng W.W.H."/>
            <person name="Gan H.M."/>
            <person name="Barton H.A."/>
            <person name="Savka M.A."/>
        </authorList>
    </citation>
    <scope>NUCLEOTIDE SEQUENCE [LARGE SCALE GENOMIC DNA]</scope>
    <source>
        <strain evidence="2">SD006</strain>
    </source>
</reference>
<dbReference type="InterPro" id="IPR034756">
    <property type="entry name" value="T2SSM_b"/>
</dbReference>
<gene>
    <name evidence="1" type="ORF">AC244_34490</name>
</gene>